<protein>
    <recommendedName>
        <fullName evidence="9">Cobalamin biosynthesis protein CobD</fullName>
    </recommendedName>
</protein>
<accession>A0A2T1DX96</accession>
<evidence type="ECO:0000256" key="2">
    <source>
        <dbReference type="ARBA" id="ARBA00004953"/>
    </source>
</evidence>
<comment type="subcellular location">
    <subcellularLocation>
        <location evidence="1 9">Cell membrane</location>
        <topology evidence="1 9">Multi-pass membrane protein</topology>
    </subcellularLocation>
</comment>
<dbReference type="Proteomes" id="UP000239576">
    <property type="component" value="Unassembled WGS sequence"/>
</dbReference>
<organism evidence="10 11">
    <name type="scientific">Stenomitos frigidus ULC18</name>
    <dbReference type="NCBI Taxonomy" id="2107698"/>
    <lineage>
        <taxon>Bacteria</taxon>
        <taxon>Bacillati</taxon>
        <taxon>Cyanobacteriota</taxon>
        <taxon>Cyanophyceae</taxon>
        <taxon>Leptolyngbyales</taxon>
        <taxon>Leptolyngbyaceae</taxon>
        <taxon>Stenomitos</taxon>
    </lineage>
</organism>
<feature type="transmembrane region" description="Helical" evidence="9">
    <location>
        <begin position="167"/>
        <end position="187"/>
    </location>
</feature>
<evidence type="ECO:0000313" key="11">
    <source>
        <dbReference type="Proteomes" id="UP000239576"/>
    </source>
</evidence>
<evidence type="ECO:0000256" key="3">
    <source>
        <dbReference type="ARBA" id="ARBA00006263"/>
    </source>
</evidence>
<dbReference type="AlphaFoldDB" id="A0A2T1DX96"/>
<keyword evidence="4 9" id="KW-1003">Cell membrane</keyword>
<comment type="function">
    <text evidence="9">Converts cobyric acid to cobinamide by the addition of aminopropanol on the F carboxylic group.</text>
</comment>
<evidence type="ECO:0000256" key="6">
    <source>
        <dbReference type="ARBA" id="ARBA00022692"/>
    </source>
</evidence>
<evidence type="ECO:0000256" key="5">
    <source>
        <dbReference type="ARBA" id="ARBA00022573"/>
    </source>
</evidence>
<comment type="similarity">
    <text evidence="3 9">Belongs to the CobD/CbiB family.</text>
</comment>
<proteinExistence type="inferred from homology"/>
<dbReference type="PANTHER" id="PTHR34308">
    <property type="entry name" value="COBALAMIN BIOSYNTHESIS PROTEIN CBIB"/>
    <property type="match status" value="1"/>
</dbReference>
<gene>
    <name evidence="9" type="primary">cobD</name>
    <name evidence="10" type="ORF">C7B82_24365</name>
</gene>
<evidence type="ECO:0000256" key="9">
    <source>
        <dbReference type="HAMAP-Rule" id="MF_00024"/>
    </source>
</evidence>
<dbReference type="EMBL" id="PVWK01000132">
    <property type="protein sequence ID" value="PSB25117.1"/>
    <property type="molecule type" value="Genomic_DNA"/>
</dbReference>
<dbReference type="InterPro" id="IPR004485">
    <property type="entry name" value="Cobalamin_biosynth_CobD/CbiB"/>
</dbReference>
<evidence type="ECO:0000256" key="8">
    <source>
        <dbReference type="ARBA" id="ARBA00023136"/>
    </source>
</evidence>
<evidence type="ECO:0000256" key="4">
    <source>
        <dbReference type="ARBA" id="ARBA00022475"/>
    </source>
</evidence>
<feature type="transmembrane region" description="Helical" evidence="9">
    <location>
        <begin position="35"/>
        <end position="51"/>
    </location>
</feature>
<dbReference type="HAMAP" id="MF_00024">
    <property type="entry name" value="CobD_CbiB"/>
    <property type="match status" value="1"/>
</dbReference>
<comment type="caution">
    <text evidence="10">The sequence shown here is derived from an EMBL/GenBank/DDBJ whole genome shotgun (WGS) entry which is preliminary data.</text>
</comment>
<reference evidence="10 11" key="2">
    <citation type="submission" date="2018-03" db="EMBL/GenBank/DDBJ databases">
        <title>The ancient ancestry and fast evolution of plastids.</title>
        <authorList>
            <person name="Moore K.R."/>
            <person name="Magnabosco C."/>
            <person name="Momper L."/>
            <person name="Gold D.A."/>
            <person name="Bosak T."/>
            <person name="Fournier G.P."/>
        </authorList>
    </citation>
    <scope>NUCLEOTIDE SEQUENCE [LARGE SCALE GENOMIC DNA]</scope>
    <source>
        <strain evidence="10 11">ULC18</strain>
    </source>
</reference>
<evidence type="ECO:0000256" key="7">
    <source>
        <dbReference type="ARBA" id="ARBA00022989"/>
    </source>
</evidence>
<dbReference type="GO" id="GO:0005886">
    <property type="term" value="C:plasma membrane"/>
    <property type="evidence" value="ECO:0007669"/>
    <property type="project" value="UniProtKB-SubCell"/>
</dbReference>
<sequence>MFNTTLYGSTAVLVFAAVLDYWLGDPRGWWHPVQGMGWVITHVSRLAFRFLQTPVALRWAGVFLGSSLIVGSGLVGWLLVAIAHHTHPLLGTMTASVLLASCLAGRSLRDAANDVLSALSTGDLVNARRRLSQYVGRDTDGLSETEILRAVFETVTENATDGVLAPLFYALVGALLPGGSVPLALAYKAASTLDSMVGYRDAPYTDLGWFSAKTEDVLTWLPCRLTVLTIALLSRRPLHVWRLCLRDAPQDPSPNSGWSECAYAAALDVQVGGINWYRGAAKHKPLLGDALQPMTASAVDHALRLTRWSMLLWLAVFLSALYVRSVLSFE</sequence>
<keyword evidence="8 9" id="KW-0472">Membrane</keyword>
<name>A0A2T1DX96_9CYAN</name>
<feature type="transmembrane region" description="Helical" evidence="9">
    <location>
        <begin position="57"/>
        <end position="82"/>
    </location>
</feature>
<dbReference type="GO" id="GO:0048472">
    <property type="term" value="F:threonine-phosphate decarboxylase activity"/>
    <property type="evidence" value="ECO:0007669"/>
    <property type="project" value="InterPro"/>
</dbReference>
<dbReference type="GO" id="GO:0009236">
    <property type="term" value="P:cobalamin biosynthetic process"/>
    <property type="evidence" value="ECO:0007669"/>
    <property type="project" value="UniProtKB-UniRule"/>
</dbReference>
<feature type="transmembrane region" description="Helical" evidence="9">
    <location>
        <begin position="6"/>
        <end position="23"/>
    </location>
</feature>
<keyword evidence="7 9" id="KW-1133">Transmembrane helix</keyword>
<dbReference type="PANTHER" id="PTHR34308:SF1">
    <property type="entry name" value="COBALAMIN BIOSYNTHESIS PROTEIN CBIB"/>
    <property type="match status" value="1"/>
</dbReference>
<reference evidence="11" key="1">
    <citation type="submission" date="2018-02" db="EMBL/GenBank/DDBJ databases">
        <authorList>
            <person name="Moore K."/>
            <person name="Momper L."/>
        </authorList>
    </citation>
    <scope>NUCLEOTIDE SEQUENCE [LARGE SCALE GENOMIC DNA]</scope>
    <source>
        <strain evidence="11">ULC18</strain>
    </source>
</reference>
<dbReference type="OrthoDB" id="9811967at2"/>
<dbReference type="NCBIfam" id="TIGR00380">
    <property type="entry name" value="cobal_cbiB"/>
    <property type="match status" value="1"/>
</dbReference>
<keyword evidence="6 9" id="KW-0812">Transmembrane</keyword>
<keyword evidence="11" id="KW-1185">Reference proteome</keyword>
<dbReference type="RefSeq" id="WP_106259349.1">
    <property type="nucleotide sequence ID" value="NZ_CAWNSW010000032.1"/>
</dbReference>
<evidence type="ECO:0000313" key="10">
    <source>
        <dbReference type="EMBL" id="PSB25117.1"/>
    </source>
</evidence>
<dbReference type="Pfam" id="PF03186">
    <property type="entry name" value="CobD_Cbib"/>
    <property type="match status" value="1"/>
</dbReference>
<evidence type="ECO:0000256" key="1">
    <source>
        <dbReference type="ARBA" id="ARBA00004651"/>
    </source>
</evidence>
<comment type="pathway">
    <text evidence="2 9">Cofactor biosynthesis; adenosylcobalamin biosynthesis.</text>
</comment>
<dbReference type="UniPathway" id="UPA00148"/>
<dbReference type="GO" id="GO:0015420">
    <property type="term" value="F:ABC-type vitamin B12 transporter activity"/>
    <property type="evidence" value="ECO:0007669"/>
    <property type="project" value="UniProtKB-UniRule"/>
</dbReference>
<keyword evidence="5 9" id="KW-0169">Cobalamin biosynthesis</keyword>
<feature type="transmembrane region" description="Helical" evidence="9">
    <location>
        <begin position="310"/>
        <end position="327"/>
    </location>
</feature>